<proteinExistence type="predicted"/>
<gene>
    <name evidence="2" type="ORF">HMPREF9083_0590</name>
</gene>
<keyword evidence="1" id="KW-0175">Coiled coil</keyword>
<reference evidence="2 3" key="1">
    <citation type="submission" date="2011-02" db="EMBL/GenBank/DDBJ databases">
        <authorList>
            <person name="Muzny D."/>
            <person name="Qin X."/>
            <person name="Deng J."/>
            <person name="Jiang H."/>
            <person name="Liu Y."/>
            <person name="Qu J."/>
            <person name="Song X.-Z."/>
            <person name="Zhang L."/>
            <person name="Thornton R."/>
            <person name="Coyle M."/>
            <person name="Francisco L."/>
            <person name="Jackson L."/>
            <person name="Javaid M."/>
            <person name="Korchina V."/>
            <person name="Kovar C."/>
            <person name="Mata R."/>
            <person name="Mathew T."/>
            <person name="Ngo R."/>
            <person name="Nguyen L."/>
            <person name="Nguyen N."/>
            <person name="Okwuonu G."/>
            <person name="Ongeri F."/>
            <person name="Pham C."/>
            <person name="Simmons D."/>
            <person name="Wilczek-Boney K."/>
            <person name="Hale W."/>
            <person name="Jakkamsetti A."/>
            <person name="Pham P."/>
            <person name="Ruth R."/>
            <person name="San Lucas F."/>
            <person name="Warren J."/>
            <person name="Zhang J."/>
            <person name="Zhao Z."/>
            <person name="Zhou C."/>
            <person name="Zhu D."/>
            <person name="Lee S."/>
            <person name="Bess C."/>
            <person name="Blankenburg K."/>
            <person name="Forbes L."/>
            <person name="Fu Q."/>
            <person name="Gubbala S."/>
            <person name="Hirani K."/>
            <person name="Jayaseelan J.C."/>
            <person name="Lara F."/>
            <person name="Munidasa M."/>
            <person name="Palculict T."/>
            <person name="Patil S."/>
            <person name="Pu L.-L."/>
            <person name="Saada N."/>
            <person name="Tang L."/>
            <person name="Weissenberger G."/>
            <person name="Zhu Y."/>
            <person name="Hemphill L."/>
            <person name="Shang Y."/>
            <person name="Youmans B."/>
            <person name="Ayvaz T."/>
            <person name="Ross M."/>
            <person name="Santibanez J."/>
            <person name="Aqrawi P."/>
            <person name="Gross S."/>
            <person name="Joshi V."/>
            <person name="Fowler G."/>
            <person name="Nazareth L."/>
            <person name="Reid J."/>
            <person name="Worley K."/>
            <person name="Petrosino J."/>
            <person name="Highlander S."/>
            <person name="Gibbs R."/>
        </authorList>
    </citation>
    <scope>NUCLEOTIDE SEQUENCE [LARGE SCALE GENOMIC DNA]</scope>
    <source>
        <strain evidence="2 3">DSM 19965</strain>
    </source>
</reference>
<sequence>MFNFPKSTEIKINIYKKEIYKKFPKELKGNKKEQFDREISKITLTNEISEKSVNISKTEKISAIFVLRIKLKTKDYSEKNIEFIAKVFKQKMLMILECENQYKLAIYELKLHTSEWKEKINLEIKGLDLEKVWENLVKEIGKIKITDGQTLEEQIEINTEKEKLENEIEKLKTKMYKEKQSKKKYEIHQEIKKLKSKL</sequence>
<evidence type="ECO:0000256" key="1">
    <source>
        <dbReference type="SAM" id="Coils"/>
    </source>
</evidence>
<name>F2BWM3_9FIRM</name>
<dbReference type="STRING" id="888062.HMPREF9083_0590"/>
<evidence type="ECO:0008006" key="4">
    <source>
        <dbReference type="Google" id="ProtNLM"/>
    </source>
</evidence>
<evidence type="ECO:0000313" key="2">
    <source>
        <dbReference type="EMBL" id="EGF14890.1"/>
    </source>
</evidence>
<keyword evidence="3" id="KW-1185">Reference proteome</keyword>
<dbReference type="Proteomes" id="UP000003503">
    <property type="component" value="Unassembled WGS sequence"/>
</dbReference>
<dbReference type="RefSeq" id="WP_007555891.1">
    <property type="nucleotide sequence ID" value="NZ_GL878519.1"/>
</dbReference>
<dbReference type="AlphaFoldDB" id="F2BWM3"/>
<accession>F2BWM3</accession>
<evidence type="ECO:0000313" key="3">
    <source>
        <dbReference type="Proteomes" id="UP000003503"/>
    </source>
</evidence>
<organism evidence="2 3">
    <name type="scientific">Dialister micraerophilus DSM 19965</name>
    <dbReference type="NCBI Taxonomy" id="888062"/>
    <lineage>
        <taxon>Bacteria</taxon>
        <taxon>Bacillati</taxon>
        <taxon>Bacillota</taxon>
        <taxon>Negativicutes</taxon>
        <taxon>Veillonellales</taxon>
        <taxon>Veillonellaceae</taxon>
        <taxon>Dialister</taxon>
    </lineage>
</organism>
<dbReference type="HOGENOM" id="CLU_084466_2_0_9"/>
<dbReference type="InterPro" id="IPR025503">
    <property type="entry name" value="DUF4391"/>
</dbReference>
<dbReference type="Pfam" id="PF14335">
    <property type="entry name" value="DUF4391"/>
    <property type="match status" value="1"/>
</dbReference>
<feature type="coiled-coil region" evidence="1">
    <location>
        <begin position="154"/>
        <end position="181"/>
    </location>
</feature>
<dbReference type="EMBL" id="AFBB01000009">
    <property type="protein sequence ID" value="EGF14890.1"/>
    <property type="molecule type" value="Genomic_DNA"/>
</dbReference>
<comment type="caution">
    <text evidence="2">The sequence shown here is derived from an EMBL/GenBank/DDBJ whole genome shotgun (WGS) entry which is preliminary data.</text>
</comment>
<dbReference type="eggNOG" id="ENOG5031EP5">
    <property type="taxonomic scope" value="Bacteria"/>
</dbReference>
<protein>
    <recommendedName>
        <fullName evidence="4">DUF4391 domain-containing protein</fullName>
    </recommendedName>
</protein>